<evidence type="ECO:0000256" key="1">
    <source>
        <dbReference type="ARBA" id="ARBA00022614"/>
    </source>
</evidence>
<name>A0A8N4IDW9_ELAGV</name>
<dbReference type="OrthoDB" id="671703at2759"/>
<keyword evidence="1" id="KW-0433">Leucine-rich repeat</keyword>
<accession>A0A8N4IDW9</accession>
<protein>
    <submittedName>
        <fullName evidence="5">Probable LRR receptor-like serine/threonine-protein kinase At1g56140</fullName>
    </submittedName>
</protein>
<feature type="non-terminal residue" evidence="5">
    <location>
        <position position="165"/>
    </location>
</feature>
<dbReference type="Gene3D" id="3.80.10.10">
    <property type="entry name" value="Ribonuclease Inhibitor"/>
    <property type="match status" value="2"/>
</dbReference>
<dbReference type="PANTHER" id="PTHR48006">
    <property type="entry name" value="LEUCINE-RICH REPEAT-CONTAINING PROTEIN DDB_G0281931-RELATED"/>
    <property type="match status" value="1"/>
</dbReference>
<dbReference type="PANTHER" id="PTHR48006:SF34">
    <property type="entry name" value="OS08G0203700 PROTEIN"/>
    <property type="match status" value="1"/>
</dbReference>
<dbReference type="Pfam" id="PF23598">
    <property type="entry name" value="LRR_14"/>
    <property type="match status" value="1"/>
</dbReference>
<dbReference type="RefSeq" id="XP_029118183.1">
    <property type="nucleotide sequence ID" value="XM_029262350.1"/>
</dbReference>
<evidence type="ECO:0000313" key="5">
    <source>
        <dbReference type="RefSeq" id="XP_029118183.1"/>
    </source>
</evidence>
<dbReference type="InterPro" id="IPR055414">
    <property type="entry name" value="LRR_R13L4/SHOC2-like"/>
</dbReference>
<feature type="non-terminal residue" evidence="5">
    <location>
        <position position="1"/>
    </location>
</feature>
<reference evidence="5" key="1">
    <citation type="submission" date="2025-08" db="UniProtKB">
        <authorList>
            <consortium name="RefSeq"/>
        </authorList>
    </citation>
    <scope>IDENTIFICATION</scope>
</reference>
<dbReference type="Proteomes" id="UP000504607">
    <property type="component" value="Unplaced"/>
</dbReference>
<keyword evidence="4" id="KW-1185">Reference proteome</keyword>
<keyword evidence="2" id="KW-0677">Repeat</keyword>
<sequence length="165" mass="17736">ALSQNYLTGPLPAFIGNMTELQSLYVGANALSGTIPKELGKLQNLSILGIGNNNFHGSLPSELGNLTNLQTLYVDSCGVGGEFPLTVSSLKKLQTLLASDNNFTGKIPDFSETKLTQLWLGDISNGSSTLAFISNLTSLDTLVLRNTRISDTIPPNFSRYTNLRI</sequence>
<dbReference type="SUPFAM" id="SSF52058">
    <property type="entry name" value="L domain-like"/>
    <property type="match status" value="1"/>
</dbReference>
<proteinExistence type="predicted"/>
<dbReference type="GO" id="GO:0005886">
    <property type="term" value="C:plasma membrane"/>
    <property type="evidence" value="ECO:0007669"/>
    <property type="project" value="TreeGrafter"/>
</dbReference>
<dbReference type="FunFam" id="3.80.10.10:FF:000383">
    <property type="entry name" value="Leucine-rich repeat receptor protein kinase EMS1"/>
    <property type="match status" value="1"/>
</dbReference>
<evidence type="ECO:0000259" key="3">
    <source>
        <dbReference type="Pfam" id="PF23598"/>
    </source>
</evidence>
<dbReference type="InterPro" id="IPR051824">
    <property type="entry name" value="LRR_Rcpt-Like_S/T_Kinase"/>
</dbReference>
<dbReference type="AlphaFoldDB" id="A0A8N4IDW9"/>
<organism evidence="4 5">
    <name type="scientific">Elaeis guineensis var. tenera</name>
    <name type="common">Oil palm</name>
    <dbReference type="NCBI Taxonomy" id="51953"/>
    <lineage>
        <taxon>Eukaryota</taxon>
        <taxon>Viridiplantae</taxon>
        <taxon>Streptophyta</taxon>
        <taxon>Embryophyta</taxon>
        <taxon>Tracheophyta</taxon>
        <taxon>Spermatophyta</taxon>
        <taxon>Magnoliopsida</taxon>
        <taxon>Liliopsida</taxon>
        <taxon>Arecaceae</taxon>
        <taxon>Arecoideae</taxon>
        <taxon>Cocoseae</taxon>
        <taxon>Elaeidinae</taxon>
        <taxon>Elaeis</taxon>
    </lineage>
</organism>
<dbReference type="InterPro" id="IPR032675">
    <property type="entry name" value="LRR_dom_sf"/>
</dbReference>
<evidence type="ECO:0000313" key="4">
    <source>
        <dbReference type="Proteomes" id="UP000504607"/>
    </source>
</evidence>
<evidence type="ECO:0000256" key="2">
    <source>
        <dbReference type="ARBA" id="ARBA00022737"/>
    </source>
</evidence>
<feature type="domain" description="Disease resistance R13L4/SHOC-2-like LRR" evidence="3">
    <location>
        <begin position="37"/>
        <end position="144"/>
    </location>
</feature>
<gene>
    <name evidence="5" type="primary">LOC114913798</name>
</gene>